<dbReference type="InterPro" id="IPR006375">
    <property type="entry name" value="Man1P_GuaTrfase/Man6P_Isoase"/>
</dbReference>
<feature type="domain" description="Nucleotidyl transferase" evidence="10">
    <location>
        <begin position="3"/>
        <end position="285"/>
    </location>
</feature>
<evidence type="ECO:0000313" key="14">
    <source>
        <dbReference type="Proteomes" id="UP000325372"/>
    </source>
</evidence>
<dbReference type="InterPro" id="IPR051161">
    <property type="entry name" value="Mannose-6P_isomerase_type2"/>
</dbReference>
<keyword evidence="7" id="KW-0342">GTP-binding</keyword>
<dbReference type="UniPathway" id="UPA00126">
    <property type="reaction ID" value="UER00930"/>
</dbReference>
<accession>A0A5N0TCR8</accession>
<dbReference type="GO" id="GO:0009298">
    <property type="term" value="P:GDP-mannose biosynthetic process"/>
    <property type="evidence" value="ECO:0007669"/>
    <property type="project" value="UniProtKB-UniPathway"/>
</dbReference>
<dbReference type="CDD" id="cd02509">
    <property type="entry name" value="GDP-M1P_Guanylyltransferase"/>
    <property type="match status" value="1"/>
</dbReference>
<comment type="caution">
    <text evidence="13">The sequence shown here is derived from an EMBL/GenBank/DDBJ whole genome shotgun (WGS) entry which is preliminary data.</text>
</comment>
<organism evidence="13 14">
    <name type="scientific">Marinihelvus fidelis</name>
    <dbReference type="NCBI Taxonomy" id="2613842"/>
    <lineage>
        <taxon>Bacteria</taxon>
        <taxon>Pseudomonadati</taxon>
        <taxon>Pseudomonadota</taxon>
        <taxon>Gammaproteobacteria</taxon>
        <taxon>Chromatiales</taxon>
        <taxon>Wenzhouxiangellaceae</taxon>
        <taxon>Marinihelvus</taxon>
    </lineage>
</organism>
<dbReference type="InterPro" id="IPR029044">
    <property type="entry name" value="Nucleotide-diphossugar_trans"/>
</dbReference>
<comment type="pathway">
    <text evidence="1">Nucleotide-sugar biosynthesis; GDP-alpha-D-mannose biosynthesis; GDP-alpha-D-mannose from alpha-D-mannose 1-phosphate (GTP route): step 1/1.</text>
</comment>
<evidence type="ECO:0000256" key="3">
    <source>
        <dbReference type="ARBA" id="ARBA00012387"/>
    </source>
</evidence>
<dbReference type="SUPFAM" id="SSF51182">
    <property type="entry name" value="RmlC-like cupins"/>
    <property type="match status" value="1"/>
</dbReference>
<dbReference type="Pfam" id="PF01050">
    <property type="entry name" value="MannoseP_isomer"/>
    <property type="match status" value="1"/>
</dbReference>
<reference evidence="13 14" key="1">
    <citation type="submission" date="2019-09" db="EMBL/GenBank/DDBJ databases">
        <title>Wenzhouxiangella sp. Genome sequencing and assembly.</title>
        <authorList>
            <person name="Zhang R."/>
        </authorList>
    </citation>
    <scope>NUCLEOTIDE SEQUENCE [LARGE SCALE GENOMIC DNA]</scope>
    <source>
        <strain evidence="13 14">W260</strain>
    </source>
</reference>
<dbReference type="InterPro" id="IPR054566">
    <property type="entry name" value="ManC/GMP-like_b-helix"/>
</dbReference>
<feature type="domain" description="Mannose-6-phosphate isomerase type II C-terminal" evidence="11">
    <location>
        <begin position="355"/>
        <end position="467"/>
    </location>
</feature>
<dbReference type="CDD" id="cd02213">
    <property type="entry name" value="cupin_PMI_typeII_C"/>
    <property type="match status" value="1"/>
</dbReference>
<sequence length="472" mass="51669">MVPLILSGGAGTRLWPVSRRAHPKPFMQLADGQSLAEKTWLRARSVAGDAPILTVTSRDYYFYTRDLYEKLGAGPDQSRFLLEPMGRNTAPAIALAALWVRDHVGPGASMLVMPADHLIRDTAAFEEAVRAAHELAGQGQLATFGMHPTHPETGFGYIRQGPAIEGTQGYQVDAFVEKPDLDTAKAYLASGDYFWNSGMFCFTAEVLLAAMAEHAPEVLAAAEVTWQATATEATPVELPAEPFSRCPSISIDYAVMENAGNAAVVPGDFGWSDIGSWKAISELYQSDDAGNRVRGKAVLVDSRGCFVQGDQRLVAAVGLEDVVIVDTGDAVLVAHRDQAQDVGQVVRQLTELEDEAAIYHQTVHRPWGSYTILEDAEDCKVKRLVVKPGQVLSLQLHHQRAEHWTVVQGTAKVRLGDEEFLLEANQSTYIPVETLHRLENPGTEDVHLIEVQTGAYFGEDDIERFEDIYGRA</sequence>
<dbReference type="FunFam" id="3.90.550.10:FF:000046">
    <property type="entry name" value="Mannose-1-phosphate guanylyltransferase (GDP)"/>
    <property type="match status" value="1"/>
</dbReference>
<evidence type="ECO:0000256" key="5">
    <source>
        <dbReference type="ARBA" id="ARBA00022695"/>
    </source>
</evidence>
<comment type="catalytic activity">
    <reaction evidence="8">
        <text>alpha-D-mannose 1-phosphate + GTP + H(+) = GDP-alpha-D-mannose + diphosphate</text>
        <dbReference type="Rhea" id="RHEA:15229"/>
        <dbReference type="ChEBI" id="CHEBI:15378"/>
        <dbReference type="ChEBI" id="CHEBI:33019"/>
        <dbReference type="ChEBI" id="CHEBI:37565"/>
        <dbReference type="ChEBI" id="CHEBI:57527"/>
        <dbReference type="ChEBI" id="CHEBI:58409"/>
        <dbReference type="EC" id="2.7.7.13"/>
    </reaction>
</comment>
<keyword evidence="6" id="KW-0547">Nucleotide-binding</keyword>
<dbReference type="InterPro" id="IPR014710">
    <property type="entry name" value="RmlC-like_jellyroll"/>
</dbReference>
<dbReference type="GO" id="GO:0005525">
    <property type="term" value="F:GTP binding"/>
    <property type="evidence" value="ECO:0007669"/>
    <property type="project" value="UniProtKB-KW"/>
</dbReference>
<dbReference type="GO" id="GO:0000271">
    <property type="term" value="P:polysaccharide biosynthetic process"/>
    <property type="evidence" value="ECO:0007669"/>
    <property type="project" value="InterPro"/>
</dbReference>
<dbReference type="FunFam" id="2.60.120.10:FF:000032">
    <property type="entry name" value="Mannose-1-phosphate guanylyltransferase/mannose-6-phosphate isomerase"/>
    <property type="match status" value="1"/>
</dbReference>
<protein>
    <recommendedName>
        <fullName evidence="3">mannose-1-phosphate guanylyltransferase</fullName>
        <ecNumber evidence="3">2.7.7.13</ecNumber>
    </recommendedName>
</protein>
<keyword evidence="4 13" id="KW-0808">Transferase</keyword>
<dbReference type="Pfam" id="PF22640">
    <property type="entry name" value="ManC_GMP_beta-helix"/>
    <property type="match status" value="1"/>
</dbReference>
<keyword evidence="5 13" id="KW-0548">Nucleotidyltransferase</keyword>
<dbReference type="GO" id="GO:0004475">
    <property type="term" value="F:mannose-1-phosphate guanylyltransferase (GTP) activity"/>
    <property type="evidence" value="ECO:0007669"/>
    <property type="project" value="UniProtKB-EC"/>
</dbReference>
<proteinExistence type="inferred from homology"/>
<dbReference type="Proteomes" id="UP000325372">
    <property type="component" value="Unassembled WGS sequence"/>
</dbReference>
<dbReference type="GO" id="GO:0016853">
    <property type="term" value="F:isomerase activity"/>
    <property type="evidence" value="ECO:0007669"/>
    <property type="project" value="UniProtKB-KW"/>
</dbReference>
<dbReference type="Pfam" id="PF00483">
    <property type="entry name" value="NTP_transferase"/>
    <property type="match status" value="1"/>
</dbReference>
<dbReference type="SUPFAM" id="SSF53448">
    <property type="entry name" value="Nucleotide-diphospho-sugar transferases"/>
    <property type="match status" value="1"/>
</dbReference>
<dbReference type="InterPro" id="IPR001538">
    <property type="entry name" value="Man6P_isomerase-2_C"/>
</dbReference>
<dbReference type="InterPro" id="IPR011051">
    <property type="entry name" value="RmlC_Cupin_sf"/>
</dbReference>
<keyword evidence="14" id="KW-1185">Reference proteome</keyword>
<dbReference type="NCBIfam" id="TIGR01479">
    <property type="entry name" value="GMP_PMI"/>
    <property type="match status" value="1"/>
</dbReference>
<keyword evidence="13" id="KW-0413">Isomerase</keyword>
<evidence type="ECO:0000256" key="2">
    <source>
        <dbReference type="ARBA" id="ARBA00006115"/>
    </source>
</evidence>
<feature type="domain" description="MannoseP isomerase/GMP-like beta-helix" evidence="12">
    <location>
        <begin position="295"/>
        <end position="349"/>
    </location>
</feature>
<evidence type="ECO:0000256" key="1">
    <source>
        <dbReference type="ARBA" id="ARBA00004823"/>
    </source>
</evidence>
<dbReference type="Gene3D" id="2.60.120.10">
    <property type="entry name" value="Jelly Rolls"/>
    <property type="match status" value="1"/>
</dbReference>
<dbReference type="EC" id="2.7.7.13" evidence="3"/>
<evidence type="ECO:0000259" key="10">
    <source>
        <dbReference type="Pfam" id="PF00483"/>
    </source>
</evidence>
<evidence type="ECO:0000256" key="7">
    <source>
        <dbReference type="ARBA" id="ARBA00023134"/>
    </source>
</evidence>
<evidence type="ECO:0000313" key="13">
    <source>
        <dbReference type="EMBL" id="KAA9132822.1"/>
    </source>
</evidence>
<dbReference type="InterPro" id="IPR005835">
    <property type="entry name" value="NTP_transferase_dom"/>
</dbReference>
<name>A0A5N0TCR8_9GAMM</name>
<dbReference type="PANTHER" id="PTHR46390">
    <property type="entry name" value="MANNOSE-1-PHOSPHATE GUANYLYLTRANSFERASE"/>
    <property type="match status" value="1"/>
</dbReference>
<dbReference type="InterPro" id="IPR049577">
    <property type="entry name" value="GMPP_N"/>
</dbReference>
<dbReference type="EMBL" id="VYXP01000003">
    <property type="protein sequence ID" value="KAA9132822.1"/>
    <property type="molecule type" value="Genomic_DNA"/>
</dbReference>
<gene>
    <name evidence="13" type="ORF">F3N42_04895</name>
</gene>
<evidence type="ECO:0000256" key="8">
    <source>
        <dbReference type="ARBA" id="ARBA00047343"/>
    </source>
</evidence>
<comment type="similarity">
    <text evidence="2 9">Belongs to the mannose-6-phosphate isomerase type 2 family.</text>
</comment>
<dbReference type="Gene3D" id="3.90.550.10">
    <property type="entry name" value="Spore Coat Polysaccharide Biosynthesis Protein SpsA, Chain A"/>
    <property type="match status" value="1"/>
</dbReference>
<evidence type="ECO:0000259" key="11">
    <source>
        <dbReference type="Pfam" id="PF01050"/>
    </source>
</evidence>
<dbReference type="PANTHER" id="PTHR46390:SF1">
    <property type="entry name" value="MANNOSE-1-PHOSPHATE GUANYLYLTRANSFERASE"/>
    <property type="match status" value="1"/>
</dbReference>
<evidence type="ECO:0000256" key="4">
    <source>
        <dbReference type="ARBA" id="ARBA00022679"/>
    </source>
</evidence>
<evidence type="ECO:0000259" key="12">
    <source>
        <dbReference type="Pfam" id="PF22640"/>
    </source>
</evidence>
<evidence type="ECO:0000256" key="6">
    <source>
        <dbReference type="ARBA" id="ARBA00022741"/>
    </source>
</evidence>
<dbReference type="AlphaFoldDB" id="A0A5N0TCR8"/>
<evidence type="ECO:0000256" key="9">
    <source>
        <dbReference type="RuleBase" id="RU004190"/>
    </source>
</evidence>